<reference evidence="2 3" key="1">
    <citation type="submission" date="2011-02" db="EMBL/GenBank/DDBJ databases">
        <title>The Genome Sequence of Sphaeroforma arctica JP610.</title>
        <authorList>
            <consortium name="The Broad Institute Genome Sequencing Platform"/>
            <person name="Russ C."/>
            <person name="Cuomo C."/>
            <person name="Young S.K."/>
            <person name="Zeng Q."/>
            <person name="Gargeya S."/>
            <person name="Alvarado L."/>
            <person name="Berlin A."/>
            <person name="Chapman S.B."/>
            <person name="Chen Z."/>
            <person name="Freedman E."/>
            <person name="Gellesch M."/>
            <person name="Goldberg J."/>
            <person name="Griggs A."/>
            <person name="Gujja S."/>
            <person name="Heilman E."/>
            <person name="Heiman D."/>
            <person name="Howarth C."/>
            <person name="Mehta T."/>
            <person name="Neiman D."/>
            <person name="Pearson M."/>
            <person name="Roberts A."/>
            <person name="Saif S."/>
            <person name="Shea T."/>
            <person name="Shenoy N."/>
            <person name="Sisk P."/>
            <person name="Stolte C."/>
            <person name="Sykes S."/>
            <person name="White J."/>
            <person name="Yandava C."/>
            <person name="Burger G."/>
            <person name="Gray M.W."/>
            <person name="Holland P.W.H."/>
            <person name="King N."/>
            <person name="Lang F.B.F."/>
            <person name="Roger A.J."/>
            <person name="Ruiz-Trillo I."/>
            <person name="Haas B."/>
            <person name="Nusbaum C."/>
            <person name="Birren B."/>
        </authorList>
    </citation>
    <scope>NUCLEOTIDE SEQUENCE [LARGE SCALE GENOMIC DNA]</scope>
    <source>
        <strain evidence="2 3">JP610</strain>
    </source>
</reference>
<proteinExistence type="predicted"/>
<sequence>MVWEDGGGTAGITVVTIRVVVSGASPVGVLDTVYGLTESDGGSVYPKGAGSGNMSLAQVGGKGDKHEGSTGGTRELRADLLRKKARQAEKDLQEARKALLKPRSRRLKTEKPDPNTDQLTLEEESKEDHEEER</sequence>
<dbReference type="RefSeq" id="XP_014152218.1">
    <property type="nucleotide sequence ID" value="XM_014296743.1"/>
</dbReference>
<dbReference type="Proteomes" id="UP000054560">
    <property type="component" value="Unassembled WGS sequence"/>
</dbReference>
<evidence type="ECO:0000313" key="2">
    <source>
        <dbReference type="EMBL" id="KNC78316.1"/>
    </source>
</evidence>
<name>A0A0L0FP80_9EUKA</name>
<evidence type="ECO:0000256" key="1">
    <source>
        <dbReference type="SAM" id="MobiDB-lite"/>
    </source>
</evidence>
<evidence type="ECO:0000313" key="3">
    <source>
        <dbReference type="Proteomes" id="UP000054560"/>
    </source>
</evidence>
<dbReference type="EMBL" id="KQ242513">
    <property type="protein sequence ID" value="KNC78316.1"/>
    <property type="molecule type" value="Genomic_DNA"/>
</dbReference>
<feature type="region of interest" description="Disordered" evidence="1">
    <location>
        <begin position="87"/>
        <end position="133"/>
    </location>
</feature>
<dbReference type="AlphaFoldDB" id="A0A0L0FP80"/>
<organism evidence="2 3">
    <name type="scientific">Sphaeroforma arctica JP610</name>
    <dbReference type="NCBI Taxonomy" id="667725"/>
    <lineage>
        <taxon>Eukaryota</taxon>
        <taxon>Ichthyosporea</taxon>
        <taxon>Ichthyophonida</taxon>
        <taxon>Sphaeroforma</taxon>
    </lineage>
</organism>
<keyword evidence="3" id="KW-1185">Reference proteome</keyword>
<feature type="compositionally biased region" description="Basic and acidic residues" evidence="1">
    <location>
        <begin position="62"/>
        <end position="74"/>
    </location>
</feature>
<feature type="compositionally biased region" description="Basic and acidic residues" evidence="1">
    <location>
        <begin position="87"/>
        <end position="97"/>
    </location>
</feature>
<accession>A0A0L0FP80</accession>
<feature type="region of interest" description="Disordered" evidence="1">
    <location>
        <begin position="39"/>
        <end position="74"/>
    </location>
</feature>
<protein>
    <submittedName>
        <fullName evidence="2">Uncharacterized protein</fullName>
    </submittedName>
</protein>
<dbReference type="GeneID" id="25909756"/>
<gene>
    <name evidence="2" type="ORF">SARC_09252</name>
</gene>